<feature type="domain" description="DUF7730" evidence="2">
    <location>
        <begin position="166"/>
        <end position="281"/>
    </location>
</feature>
<organism evidence="3 4">
    <name type="scientific">Marssonina brunnea f. sp. multigermtubi (strain MB_m1)</name>
    <name type="common">Marssonina leaf spot fungus</name>
    <dbReference type="NCBI Taxonomy" id="1072389"/>
    <lineage>
        <taxon>Eukaryota</taxon>
        <taxon>Fungi</taxon>
        <taxon>Dikarya</taxon>
        <taxon>Ascomycota</taxon>
        <taxon>Pezizomycotina</taxon>
        <taxon>Leotiomycetes</taxon>
        <taxon>Helotiales</taxon>
        <taxon>Drepanopezizaceae</taxon>
        <taxon>Drepanopeziza</taxon>
    </lineage>
</organism>
<feature type="region of interest" description="Disordered" evidence="1">
    <location>
        <begin position="374"/>
        <end position="394"/>
    </location>
</feature>
<gene>
    <name evidence="3" type="ORF">MBM_03645</name>
</gene>
<dbReference type="Pfam" id="PF24864">
    <property type="entry name" value="DUF7730"/>
    <property type="match status" value="1"/>
</dbReference>
<reference evidence="3 4" key="1">
    <citation type="journal article" date="2012" name="BMC Genomics">
        <title>Sequencing the genome of Marssonina brunnea reveals fungus-poplar co-evolution.</title>
        <authorList>
            <person name="Zhu S."/>
            <person name="Cao Y.-Z."/>
            <person name="Jiang C."/>
            <person name="Tan B.-Y."/>
            <person name="Wang Z."/>
            <person name="Feng S."/>
            <person name="Zhang L."/>
            <person name="Su X.-H."/>
            <person name="Brejova B."/>
            <person name="Vinar T."/>
            <person name="Xu M."/>
            <person name="Wang M.-X."/>
            <person name="Zhang S.-G."/>
            <person name="Huang M.-R."/>
            <person name="Wu R."/>
            <person name="Zhou Y."/>
        </authorList>
    </citation>
    <scope>NUCLEOTIDE SEQUENCE [LARGE SCALE GENOMIC DNA]</scope>
    <source>
        <strain evidence="3 4">MB_m1</strain>
    </source>
</reference>
<proteinExistence type="predicted"/>
<name>K1XAW3_MARBU</name>
<dbReference type="EMBL" id="JH921434">
    <property type="protein sequence ID" value="EKD17873.1"/>
    <property type="molecule type" value="Genomic_DNA"/>
</dbReference>
<evidence type="ECO:0000313" key="4">
    <source>
        <dbReference type="Proteomes" id="UP000006753"/>
    </source>
</evidence>
<evidence type="ECO:0000256" key="1">
    <source>
        <dbReference type="SAM" id="MobiDB-lite"/>
    </source>
</evidence>
<feature type="compositionally biased region" description="Polar residues" evidence="1">
    <location>
        <begin position="124"/>
        <end position="134"/>
    </location>
</feature>
<dbReference type="HOGENOM" id="CLU_486679_0_0_1"/>
<feature type="region of interest" description="Disordered" evidence="1">
    <location>
        <begin position="1"/>
        <end position="134"/>
    </location>
</feature>
<evidence type="ECO:0000313" key="3">
    <source>
        <dbReference type="EMBL" id="EKD17873.1"/>
    </source>
</evidence>
<dbReference type="InterPro" id="IPR056632">
    <property type="entry name" value="DUF7730"/>
</dbReference>
<dbReference type="Proteomes" id="UP000006753">
    <property type="component" value="Unassembled WGS sequence"/>
</dbReference>
<sequence length="560" mass="61802">MAKKRTRRGEAVEHAASVTPTSIAPASIGTASVEHTDPVLRPFIALPSTALPSPSKGNSDGDGDHDHETSNSGSSTYAIAGQNLADGGVTHVSTDGSPPKLTSDIESEEDIFEASTGDQKENLPSHQSSWPPDRISSSCSTDILLAAVRALTPGYLGSIDQVTFNKNGCRIIKDPSLVAPLAAVSLSAVCKEMYTDVSLTHMFYTNNVFDFTSYRSDVLTYLVAITQPRRDAIKTISMYWHFVPFWGRKLWDMPEIWTLIASCEGLKSLQLNFSNYYMNQFLTSGRTLTRALAGLKEAKVAVRGLDLAYKLIVDDFHEDFQPSPPIPKTVQDKFLEDVSNALPKSSDMERTGTANNLKLLQTAKPKAKLNIYGEGRLSNDKKPGQVSSRTRGGMQKVEHLSDKGTLPERQAHRYDTDGLLLRDVVKCMEKCRVVTGEDGGDTVEFLVETHEVSSPFWEDATALNDDNRGRILAFYKKNPGMPGKSIVLRIWKEFKPACVDGEYHSKPARSLRRAKAYDEKALIALIEKEANKEKDAEEAEKAEDEIFDIPLPSAKRVKKN</sequence>
<dbReference type="KEGG" id="mbe:MBM_03645"/>
<dbReference type="AlphaFoldDB" id="K1XAW3"/>
<protein>
    <recommendedName>
        <fullName evidence="2">DUF7730 domain-containing protein</fullName>
    </recommendedName>
</protein>
<keyword evidence="4" id="KW-1185">Reference proteome</keyword>
<dbReference type="OrthoDB" id="5413827at2759"/>
<evidence type="ECO:0000259" key="2">
    <source>
        <dbReference type="Pfam" id="PF24864"/>
    </source>
</evidence>
<accession>K1XAW3</accession>
<dbReference type="InParanoid" id="K1XAW3"/>